<reference evidence="1" key="1">
    <citation type="submission" date="2022-04" db="EMBL/GenBank/DDBJ databases">
        <title>Complete genome of Methanoplanus endosymbiosus DSM 3599.</title>
        <authorList>
            <person name="Chen S.-C."/>
            <person name="You Y.-T."/>
            <person name="Zhou Y.-Z."/>
            <person name="Lai M.-C."/>
        </authorList>
    </citation>
    <scope>NUCLEOTIDE SEQUENCE</scope>
    <source>
        <strain evidence="1">DSM 3599</strain>
    </source>
</reference>
<accession>A0A9E7PN07</accession>
<protein>
    <submittedName>
        <fullName evidence="1">Uncharacterized protein</fullName>
    </submittedName>
</protein>
<name>A0A9E7PN07_9EURY</name>
<keyword evidence="2" id="KW-1185">Reference proteome</keyword>
<evidence type="ECO:0000313" key="1">
    <source>
        <dbReference type="EMBL" id="UUX93258.1"/>
    </source>
</evidence>
<dbReference type="GeneID" id="74306789"/>
<proteinExistence type="predicted"/>
<dbReference type="AlphaFoldDB" id="A0A9E7PN07"/>
<sequence length="308" mass="35685">MVKEKKPLKKLRADALENELNFLVENGQNTVYDLQKNDPYNRTYTAHHNYIKILLKDNLVEHKRTEIGENGKEKYYYGPTFLGVLTYFNRALDKSLSVKAGNIFSPIDSDFYLKIMAIWSELSPEVFENFALLLNNDKQLQSMVDALSPDDWDKLSGLFKKAGVSQNKEKWAANIWHGYCFLALKIAIERLIQRIDVRNKRLAIVGELSDIRMVNNFNPCLIDEFFGVIFESKSMMDCAAVPGVDCMGEIYKIVLETPVWEKMFSEWLIKKSEEYKAFFVWMSDIDKKYDINVSVDFKTSQPVKSSES</sequence>
<dbReference type="KEGG" id="mend:L6E24_03795"/>
<organism evidence="1 2">
    <name type="scientific">Methanoplanus endosymbiosus</name>
    <dbReference type="NCBI Taxonomy" id="33865"/>
    <lineage>
        <taxon>Archaea</taxon>
        <taxon>Methanobacteriati</taxon>
        <taxon>Methanobacteriota</taxon>
        <taxon>Stenosarchaea group</taxon>
        <taxon>Methanomicrobia</taxon>
        <taxon>Methanomicrobiales</taxon>
        <taxon>Methanomicrobiaceae</taxon>
        <taxon>Methanoplanus</taxon>
    </lineage>
</organism>
<dbReference type="RefSeq" id="WP_257743397.1">
    <property type="nucleotide sequence ID" value="NZ_CP096115.1"/>
</dbReference>
<dbReference type="Proteomes" id="UP001060368">
    <property type="component" value="Chromosome"/>
</dbReference>
<dbReference type="EMBL" id="CP096115">
    <property type="protein sequence ID" value="UUX93258.1"/>
    <property type="molecule type" value="Genomic_DNA"/>
</dbReference>
<evidence type="ECO:0000313" key="2">
    <source>
        <dbReference type="Proteomes" id="UP001060368"/>
    </source>
</evidence>
<gene>
    <name evidence="1" type="ORF">L6E24_03795</name>
</gene>